<keyword evidence="1" id="KW-0479">Metal-binding</keyword>
<dbReference type="Gene3D" id="4.10.240.10">
    <property type="entry name" value="Zn(2)-C6 fungal-type DNA-binding domain"/>
    <property type="match status" value="1"/>
</dbReference>
<dbReference type="CDD" id="cd00067">
    <property type="entry name" value="GAL4"/>
    <property type="match status" value="1"/>
</dbReference>
<accession>A0A6A5KKD0</accession>
<organism evidence="9 10">
    <name type="scientific">Decorospora gaudefroyi</name>
    <dbReference type="NCBI Taxonomy" id="184978"/>
    <lineage>
        <taxon>Eukaryota</taxon>
        <taxon>Fungi</taxon>
        <taxon>Dikarya</taxon>
        <taxon>Ascomycota</taxon>
        <taxon>Pezizomycotina</taxon>
        <taxon>Dothideomycetes</taxon>
        <taxon>Pleosporomycetidae</taxon>
        <taxon>Pleosporales</taxon>
        <taxon>Pleosporineae</taxon>
        <taxon>Pleosporaceae</taxon>
        <taxon>Decorospora</taxon>
    </lineage>
</organism>
<gene>
    <name evidence="9" type="ORF">BDW02DRAFT_566987</name>
</gene>
<dbReference type="Pfam" id="PF00172">
    <property type="entry name" value="Zn_clus"/>
    <property type="match status" value="1"/>
</dbReference>
<dbReference type="GO" id="GO:0000978">
    <property type="term" value="F:RNA polymerase II cis-regulatory region sequence-specific DNA binding"/>
    <property type="evidence" value="ECO:0007669"/>
    <property type="project" value="TreeGrafter"/>
</dbReference>
<feature type="compositionally biased region" description="Low complexity" evidence="7">
    <location>
        <begin position="98"/>
        <end position="111"/>
    </location>
</feature>
<feature type="region of interest" description="Disordered" evidence="7">
    <location>
        <begin position="82"/>
        <end position="114"/>
    </location>
</feature>
<evidence type="ECO:0000313" key="9">
    <source>
        <dbReference type="EMBL" id="KAF1836560.1"/>
    </source>
</evidence>
<protein>
    <recommendedName>
        <fullName evidence="8">Zn(2)-C6 fungal-type domain-containing protein</fullName>
    </recommendedName>
</protein>
<dbReference type="InterPro" id="IPR007219">
    <property type="entry name" value="XnlR_reg_dom"/>
</dbReference>
<dbReference type="InterPro" id="IPR051430">
    <property type="entry name" value="Fungal_TF_Env_Response"/>
</dbReference>
<dbReference type="InterPro" id="IPR001138">
    <property type="entry name" value="Zn2Cys6_DnaBD"/>
</dbReference>
<feature type="compositionally biased region" description="Polar residues" evidence="7">
    <location>
        <begin position="82"/>
        <end position="97"/>
    </location>
</feature>
<dbReference type="GO" id="GO:0001228">
    <property type="term" value="F:DNA-binding transcription activator activity, RNA polymerase II-specific"/>
    <property type="evidence" value="ECO:0007669"/>
    <property type="project" value="TreeGrafter"/>
</dbReference>
<keyword evidence="2" id="KW-0862">Zinc</keyword>
<evidence type="ECO:0000256" key="7">
    <source>
        <dbReference type="SAM" id="MobiDB-lite"/>
    </source>
</evidence>
<evidence type="ECO:0000256" key="5">
    <source>
        <dbReference type="ARBA" id="ARBA00023163"/>
    </source>
</evidence>
<dbReference type="InterPro" id="IPR036864">
    <property type="entry name" value="Zn2-C6_fun-type_DNA-bd_sf"/>
</dbReference>
<dbReference type="SMART" id="SM00066">
    <property type="entry name" value="GAL4"/>
    <property type="match status" value="1"/>
</dbReference>
<dbReference type="PROSITE" id="PS50048">
    <property type="entry name" value="ZN2_CY6_FUNGAL_2"/>
    <property type="match status" value="1"/>
</dbReference>
<evidence type="ECO:0000313" key="10">
    <source>
        <dbReference type="Proteomes" id="UP000800040"/>
    </source>
</evidence>
<dbReference type="PROSITE" id="PS00463">
    <property type="entry name" value="ZN2_CY6_FUNGAL_1"/>
    <property type="match status" value="1"/>
</dbReference>
<dbReference type="OrthoDB" id="4337792at2759"/>
<dbReference type="SMART" id="SM00906">
    <property type="entry name" value="Fungal_trans"/>
    <property type="match status" value="1"/>
</dbReference>
<dbReference type="Pfam" id="PF04082">
    <property type="entry name" value="Fungal_trans"/>
    <property type="match status" value="1"/>
</dbReference>
<keyword evidence="6" id="KW-0539">Nucleus</keyword>
<dbReference type="PANTHER" id="PTHR31944">
    <property type="entry name" value="HEME-RESPONSIVE ZINC FINGER TRANSCRIPTION FACTOR HAP1"/>
    <property type="match status" value="1"/>
</dbReference>
<dbReference type="CDD" id="cd12148">
    <property type="entry name" value="fungal_TF_MHR"/>
    <property type="match status" value="1"/>
</dbReference>
<dbReference type="AlphaFoldDB" id="A0A6A5KKD0"/>
<evidence type="ECO:0000256" key="6">
    <source>
        <dbReference type="ARBA" id="ARBA00023242"/>
    </source>
</evidence>
<name>A0A6A5KKD0_9PLEO</name>
<dbReference type="SUPFAM" id="SSF57701">
    <property type="entry name" value="Zn2/Cys6 DNA-binding domain"/>
    <property type="match status" value="1"/>
</dbReference>
<evidence type="ECO:0000259" key="8">
    <source>
        <dbReference type="PROSITE" id="PS50048"/>
    </source>
</evidence>
<keyword evidence="10" id="KW-1185">Reference proteome</keyword>
<evidence type="ECO:0000256" key="3">
    <source>
        <dbReference type="ARBA" id="ARBA00023015"/>
    </source>
</evidence>
<keyword evidence="5" id="KW-0804">Transcription</keyword>
<dbReference type="PANTHER" id="PTHR31944:SF131">
    <property type="entry name" value="HEME-RESPONSIVE ZINC FINGER TRANSCRIPTION FACTOR HAP1"/>
    <property type="match status" value="1"/>
</dbReference>
<keyword evidence="3" id="KW-0805">Transcription regulation</keyword>
<dbReference type="GO" id="GO:0006351">
    <property type="term" value="P:DNA-templated transcription"/>
    <property type="evidence" value="ECO:0007669"/>
    <property type="project" value="InterPro"/>
</dbReference>
<dbReference type="GO" id="GO:0008270">
    <property type="term" value="F:zinc ion binding"/>
    <property type="evidence" value="ECO:0007669"/>
    <property type="project" value="InterPro"/>
</dbReference>
<evidence type="ECO:0000256" key="1">
    <source>
        <dbReference type="ARBA" id="ARBA00022723"/>
    </source>
</evidence>
<dbReference type="EMBL" id="ML975272">
    <property type="protein sequence ID" value="KAF1836560.1"/>
    <property type="molecule type" value="Genomic_DNA"/>
</dbReference>
<evidence type="ECO:0000256" key="2">
    <source>
        <dbReference type="ARBA" id="ARBA00022833"/>
    </source>
</evidence>
<dbReference type="Proteomes" id="UP000800040">
    <property type="component" value="Unassembled WGS sequence"/>
</dbReference>
<dbReference type="GO" id="GO:0005634">
    <property type="term" value="C:nucleus"/>
    <property type="evidence" value="ECO:0007669"/>
    <property type="project" value="TreeGrafter"/>
</dbReference>
<evidence type="ECO:0000256" key="4">
    <source>
        <dbReference type="ARBA" id="ARBA00023125"/>
    </source>
</evidence>
<feature type="domain" description="Zn(2)-C6 fungal-type" evidence="8">
    <location>
        <begin position="16"/>
        <end position="46"/>
    </location>
</feature>
<proteinExistence type="predicted"/>
<reference evidence="9" key="1">
    <citation type="submission" date="2020-01" db="EMBL/GenBank/DDBJ databases">
        <authorList>
            <consortium name="DOE Joint Genome Institute"/>
            <person name="Haridas S."/>
            <person name="Albert R."/>
            <person name="Binder M."/>
            <person name="Bloem J."/>
            <person name="Labutti K."/>
            <person name="Salamov A."/>
            <person name="Andreopoulos B."/>
            <person name="Baker S.E."/>
            <person name="Barry K."/>
            <person name="Bills G."/>
            <person name="Bluhm B.H."/>
            <person name="Cannon C."/>
            <person name="Castanera R."/>
            <person name="Culley D.E."/>
            <person name="Daum C."/>
            <person name="Ezra D."/>
            <person name="Gonzalez J.B."/>
            <person name="Henrissat B."/>
            <person name="Kuo A."/>
            <person name="Liang C."/>
            <person name="Lipzen A."/>
            <person name="Lutzoni F."/>
            <person name="Magnuson J."/>
            <person name="Mondo S."/>
            <person name="Nolan M."/>
            <person name="Ohm R."/>
            <person name="Pangilinan J."/>
            <person name="Park H.-J."/>
            <person name="Ramirez L."/>
            <person name="Alfaro M."/>
            <person name="Sun H."/>
            <person name="Tritt A."/>
            <person name="Yoshinaga Y."/>
            <person name="Zwiers L.-H."/>
            <person name="Turgeon B.G."/>
            <person name="Goodwin S.B."/>
            <person name="Spatafora J.W."/>
            <person name="Crous P.W."/>
            <person name="Grigoriev I.V."/>
        </authorList>
    </citation>
    <scope>NUCLEOTIDE SEQUENCE</scope>
    <source>
        <strain evidence="9">P77</strain>
    </source>
</reference>
<sequence>MDERLPDGRSRRPATSCLLCRRRKIRCNHESPCSNCLRAGNLNCVYNSHNHPTPISRVRLTQAQPAPISRSQDSVPLARTSIASEPSLPNQVPNSRGTSSTTTSTPPSQSSALDAESLRLKLRIQDLEEQLSKLASKPGNASLENPNSTLQTLDSTISGKFHIQCEGGSLGQQPPIARSVTHKTRFFGQSHWAVNGVLLIRDVFESIDAHSRPETMKAWSGVQRCKSLAKFIKSQRTSAWLSSSSYNFPPKEVSDSLIDCYLTSTESIYRMLHIPSFRRDYEAVWISNMAAADRAFMTQLSLVLAIGATTYDDRFSLRTSATRWVWAARSWLLEPKSKSSQLDIQTLQTSLLFLVAQERLGVADDSTWISVGSLLRRAIYMGLHRDPAFLPPRTTFAAEMRRRLWNTILEMTLQSSLMSGCPPSISLSDFDTAPPANFDDDQILTEDPVPQPRDAFTQVSIAIAFRETFPQRLEVVKFLNDLASPVAYDKTLQLDAKLRTAYKSLRLNLLAYSRSTTAPAPSPYEIRTADFIMHRYLLSLHAPYFGASLTETVYAFSRKVVVESSLKIWRAACPATVNSSPVVPETNELQRLITCSSGFYPAGAIHAAFLIAMDLRMQLKEDESLEPLPLRPDLLSVIHESKQWCLKVVEAGETSVKGYLLISVIAAQIEGLMHRLGEEEIVTRLIKTVEEVEAKCMPMLAAMASEFHVPRSEASDAPQLMDLVKDAETIEDFACMPSDALFDLENTEPIGWMFDGDHSLDTSALW</sequence>
<keyword evidence="4" id="KW-0238">DNA-binding</keyword>